<gene>
    <name evidence="2" type="ORF">GOEFS_001_00060</name>
</gene>
<dbReference type="OrthoDB" id="4426339at2"/>
<dbReference type="Gene3D" id="3.40.50.720">
    <property type="entry name" value="NAD(P)-binding Rossmann-like Domain"/>
    <property type="match status" value="1"/>
</dbReference>
<dbReference type="EMBL" id="BAEH01000001">
    <property type="protein sequence ID" value="GAB16461.1"/>
    <property type="molecule type" value="Genomic_DNA"/>
</dbReference>
<organism evidence="2 3">
    <name type="scientific">Gordonia effusa NBRC 100432</name>
    <dbReference type="NCBI Taxonomy" id="1077974"/>
    <lineage>
        <taxon>Bacteria</taxon>
        <taxon>Bacillati</taxon>
        <taxon>Actinomycetota</taxon>
        <taxon>Actinomycetes</taxon>
        <taxon>Mycobacteriales</taxon>
        <taxon>Gordoniaceae</taxon>
        <taxon>Gordonia</taxon>
    </lineage>
</organism>
<comment type="caution">
    <text evidence="2">The sequence shown here is derived from an EMBL/GenBank/DDBJ whole genome shotgun (WGS) entry which is preliminary data.</text>
</comment>
<dbReference type="AlphaFoldDB" id="H0QUG0"/>
<dbReference type="RefSeq" id="WP_007315799.1">
    <property type="nucleotide sequence ID" value="NZ_BAEH01000001.1"/>
</dbReference>
<dbReference type="eggNOG" id="COG0476">
    <property type="taxonomic scope" value="Bacteria"/>
</dbReference>
<protein>
    <recommendedName>
        <fullName evidence="4">Bacteriocin biosynthesis cyclodehydratase domain-containing protein</fullName>
    </recommendedName>
</protein>
<sequence>MTATADKSTTLPVLRPGAAILVRRADRIQIGCDPERSTILDLTPPVTADTVVALLRYLDDQRTQPELTRYLRSIGLTAADFAVLSEQLLASGAVLPSSGGPRVSHLRVRIHGRGPIAEKLADSLRDVGLPTTRSVQRPRLTGRPGNWSGTQLAILTDYHSHDPAIVNILMRQRIPHLGVRLRDGVGIVGPLVLPGLSSCLRCADHHRATLDPQWPMIAAQLLGKPGYASAATIRATVALAHEQVEQIVAGLSESGSGSGSGHPNAASPPDLIDHTLEFHANPVRLRRKRWPAHPSCTCGAAAR</sequence>
<evidence type="ECO:0000313" key="3">
    <source>
        <dbReference type="Proteomes" id="UP000035034"/>
    </source>
</evidence>
<dbReference type="STRING" id="1077974.GOEFS_001_00060"/>
<name>H0QUG0_9ACTN</name>
<evidence type="ECO:0008006" key="4">
    <source>
        <dbReference type="Google" id="ProtNLM"/>
    </source>
</evidence>
<proteinExistence type="predicted"/>
<evidence type="ECO:0000313" key="2">
    <source>
        <dbReference type="EMBL" id="GAB16461.1"/>
    </source>
</evidence>
<accession>H0QUG0</accession>
<keyword evidence="3" id="KW-1185">Reference proteome</keyword>
<feature type="region of interest" description="Disordered" evidence="1">
    <location>
        <begin position="252"/>
        <end position="272"/>
    </location>
</feature>
<dbReference type="Proteomes" id="UP000035034">
    <property type="component" value="Unassembled WGS sequence"/>
</dbReference>
<evidence type="ECO:0000256" key="1">
    <source>
        <dbReference type="SAM" id="MobiDB-lite"/>
    </source>
</evidence>
<reference evidence="2 3" key="1">
    <citation type="submission" date="2011-12" db="EMBL/GenBank/DDBJ databases">
        <title>Whole genome shotgun sequence of Gordonia effusa NBRC 100432.</title>
        <authorList>
            <person name="Yoshida I."/>
            <person name="Takarada H."/>
            <person name="Hosoyama A."/>
            <person name="Tsuchikane K."/>
            <person name="Katsumata H."/>
            <person name="Yamazaki S."/>
            <person name="Fujita N."/>
        </authorList>
    </citation>
    <scope>NUCLEOTIDE SEQUENCE [LARGE SCALE GENOMIC DNA]</scope>
    <source>
        <strain evidence="2 3">NBRC 100432</strain>
    </source>
</reference>